<accession>A0A8C5H149</accession>
<dbReference type="InterPro" id="IPR016024">
    <property type="entry name" value="ARM-type_fold"/>
</dbReference>
<dbReference type="Pfam" id="PF03256">
    <property type="entry name" value="ANAPC10"/>
    <property type="match status" value="1"/>
</dbReference>
<feature type="domain" description="RING-type" evidence="17">
    <location>
        <begin position="2018"/>
        <end position="2234"/>
    </location>
</feature>
<dbReference type="InterPro" id="IPR021097">
    <property type="entry name" value="CPH_domain"/>
</dbReference>
<evidence type="ECO:0000256" key="9">
    <source>
        <dbReference type="ARBA" id="ARBA00022833"/>
    </source>
</evidence>
<dbReference type="SMART" id="SM01337">
    <property type="entry name" value="APC10"/>
    <property type="match status" value="1"/>
</dbReference>
<evidence type="ECO:0000313" key="19">
    <source>
        <dbReference type="Proteomes" id="UP000694680"/>
    </source>
</evidence>
<dbReference type="PROSITE" id="PS51873">
    <property type="entry name" value="TRIAD"/>
    <property type="match status" value="1"/>
</dbReference>
<dbReference type="Pfam" id="PF24742">
    <property type="entry name" value="ARM_CUL7_CUL9"/>
    <property type="match status" value="1"/>
</dbReference>
<dbReference type="Ensembl" id="ENSGWIT00000041932.1">
    <property type="protein sequence ID" value="ENSGWIP00000038518.1"/>
    <property type="gene ID" value="ENSGWIG00000019029.1"/>
</dbReference>
<proteinExistence type="inferred from homology"/>
<evidence type="ECO:0000256" key="3">
    <source>
        <dbReference type="ARBA" id="ARBA00022499"/>
    </source>
</evidence>
<dbReference type="Pfam" id="PF22191">
    <property type="entry name" value="IBR_1"/>
    <property type="match status" value="1"/>
</dbReference>
<dbReference type="Gene3D" id="2.30.30.30">
    <property type="match status" value="1"/>
</dbReference>
<feature type="compositionally biased region" description="Low complexity" evidence="13">
    <location>
        <begin position="1437"/>
        <end position="1447"/>
    </location>
</feature>
<dbReference type="InterPro" id="IPR045093">
    <property type="entry name" value="Cullin"/>
</dbReference>
<feature type="domain" description="RING-type" evidence="15">
    <location>
        <begin position="2022"/>
        <end position="2068"/>
    </location>
</feature>
<evidence type="ECO:0000259" key="17">
    <source>
        <dbReference type="PROSITE" id="PS51873"/>
    </source>
</evidence>
<protein>
    <recommendedName>
        <fullName evidence="20">Cullin-9</fullName>
    </recommendedName>
</protein>
<comment type="subcellular location">
    <subcellularLocation>
        <location evidence="1">Cytoplasm</location>
    </subcellularLocation>
</comment>
<dbReference type="InterPro" id="IPR011989">
    <property type="entry name" value="ARM-like"/>
</dbReference>
<dbReference type="Gene3D" id="1.20.1310.10">
    <property type="entry name" value="Cullin Repeats"/>
    <property type="match status" value="1"/>
</dbReference>
<organism evidence="18 19">
    <name type="scientific">Gouania willdenowi</name>
    <name type="common">Blunt-snouted clingfish</name>
    <name type="synonym">Lepadogaster willdenowi</name>
    <dbReference type="NCBI Taxonomy" id="441366"/>
    <lineage>
        <taxon>Eukaryota</taxon>
        <taxon>Metazoa</taxon>
        <taxon>Chordata</taxon>
        <taxon>Craniata</taxon>
        <taxon>Vertebrata</taxon>
        <taxon>Euteleostomi</taxon>
        <taxon>Actinopterygii</taxon>
        <taxon>Neopterygii</taxon>
        <taxon>Teleostei</taxon>
        <taxon>Neoteleostei</taxon>
        <taxon>Acanthomorphata</taxon>
        <taxon>Ovalentaria</taxon>
        <taxon>Blenniimorphae</taxon>
        <taxon>Blenniiformes</taxon>
        <taxon>Gobiesocoidei</taxon>
        <taxon>Gobiesocidae</taxon>
        <taxon>Gobiesocinae</taxon>
        <taxon>Gouania</taxon>
    </lineage>
</organism>
<dbReference type="Gene3D" id="1.10.10.10">
    <property type="entry name" value="Winged helix-like DNA-binding domain superfamily/Winged helix DNA-binding domain"/>
    <property type="match status" value="1"/>
</dbReference>
<dbReference type="SMART" id="SM00647">
    <property type="entry name" value="IBR"/>
    <property type="match status" value="2"/>
</dbReference>
<dbReference type="PANTHER" id="PTHR22771">
    <property type="entry name" value="CULLIN AND GALACTOSE-BINDING DOMAIN-CONTAINING"/>
    <property type="match status" value="1"/>
</dbReference>
<reference evidence="18" key="2">
    <citation type="submission" date="2025-08" db="UniProtKB">
        <authorList>
            <consortium name="Ensembl"/>
        </authorList>
    </citation>
    <scope>IDENTIFICATION</scope>
</reference>
<dbReference type="RefSeq" id="XP_028323957.1">
    <property type="nucleotide sequence ID" value="XM_028468156.1"/>
</dbReference>
<feature type="compositionally biased region" description="Acidic residues" evidence="13">
    <location>
        <begin position="2427"/>
        <end position="2472"/>
    </location>
</feature>
<keyword evidence="6" id="KW-0677">Repeat</keyword>
<dbReference type="Pfam" id="PF26557">
    <property type="entry name" value="Cullin_AB"/>
    <property type="match status" value="1"/>
</dbReference>
<keyword evidence="8" id="KW-0833">Ubl conjugation pathway</keyword>
<keyword evidence="10" id="KW-0832">Ubl conjugation</keyword>
<feature type="compositionally biased region" description="Acidic residues" evidence="13">
    <location>
        <begin position="608"/>
        <end position="624"/>
    </location>
</feature>
<feature type="region of interest" description="Disordered" evidence="13">
    <location>
        <begin position="2386"/>
        <end position="2479"/>
    </location>
</feature>
<feature type="compositionally biased region" description="Basic and acidic residues" evidence="13">
    <location>
        <begin position="1424"/>
        <end position="1436"/>
    </location>
</feature>
<dbReference type="InterPro" id="IPR047560">
    <property type="entry name" value="Rcat_RBR_CUL9"/>
</dbReference>
<dbReference type="InterPro" id="IPR047561">
    <property type="entry name" value="BRcat_RBR_CUL9"/>
</dbReference>
<dbReference type="PROSITE" id="PS00518">
    <property type="entry name" value="ZF_RING_1"/>
    <property type="match status" value="1"/>
</dbReference>
<dbReference type="InterPro" id="IPR001841">
    <property type="entry name" value="Znf_RING"/>
</dbReference>
<dbReference type="CDD" id="cd20347">
    <property type="entry name" value="BRcat_RBR_CUL9"/>
    <property type="match status" value="1"/>
</dbReference>
<dbReference type="GeneID" id="114476555"/>
<dbReference type="GO" id="GO:0005737">
    <property type="term" value="C:cytoplasm"/>
    <property type="evidence" value="ECO:0007669"/>
    <property type="project" value="UniProtKB-SubCell"/>
</dbReference>
<dbReference type="SMART" id="SM00884">
    <property type="entry name" value="Cullin_Nedd8"/>
    <property type="match status" value="1"/>
</dbReference>
<dbReference type="SUPFAM" id="SSF57850">
    <property type="entry name" value="RING/U-box"/>
    <property type="match status" value="2"/>
</dbReference>
<keyword evidence="2" id="KW-0963">Cytoplasm</keyword>
<dbReference type="InterPro" id="IPR016158">
    <property type="entry name" value="Cullin_homology"/>
</dbReference>
<dbReference type="Pfam" id="PF11515">
    <property type="entry name" value="Cul7"/>
    <property type="match status" value="1"/>
</dbReference>
<dbReference type="InterPro" id="IPR013083">
    <property type="entry name" value="Znf_RING/FYVE/PHD"/>
</dbReference>
<feature type="region of interest" description="Disordered" evidence="13">
    <location>
        <begin position="606"/>
        <end position="630"/>
    </location>
</feature>
<dbReference type="InterPro" id="IPR019559">
    <property type="entry name" value="Cullin_neddylation_domain"/>
</dbReference>
<evidence type="ECO:0000256" key="7">
    <source>
        <dbReference type="ARBA" id="ARBA00022771"/>
    </source>
</evidence>
<keyword evidence="5" id="KW-0479">Metal-binding</keyword>
<dbReference type="Pfam" id="PF23168">
    <property type="entry name" value="CUL7_CUL9_N"/>
    <property type="match status" value="1"/>
</dbReference>
<dbReference type="CDD" id="cd20359">
    <property type="entry name" value="Rcat_RBR_CUL9"/>
    <property type="match status" value="1"/>
</dbReference>
<dbReference type="InterPro" id="IPR056405">
    <property type="entry name" value="ARM_CUL7_CUL9"/>
</dbReference>
<dbReference type="Gene3D" id="1.25.10.10">
    <property type="entry name" value="Leucine-rich Repeat Variant"/>
    <property type="match status" value="1"/>
</dbReference>
<dbReference type="Gene3D" id="2.60.120.260">
    <property type="entry name" value="Galactose-binding domain-like"/>
    <property type="match status" value="1"/>
</dbReference>
<reference evidence="18" key="3">
    <citation type="submission" date="2025-09" db="UniProtKB">
        <authorList>
            <consortium name="Ensembl"/>
        </authorList>
    </citation>
    <scope>IDENTIFICATION</scope>
</reference>
<dbReference type="SUPFAM" id="SSF75632">
    <property type="entry name" value="Cullin homology domain"/>
    <property type="match status" value="1"/>
</dbReference>
<keyword evidence="19" id="KW-1185">Reference proteome</keyword>
<feature type="domain" description="Cullin family profile" evidence="14">
    <location>
        <begin position="1533"/>
        <end position="1784"/>
    </location>
</feature>
<dbReference type="Gene3D" id="3.30.230.130">
    <property type="entry name" value="Cullin, Chain C, Domain 2"/>
    <property type="match status" value="1"/>
</dbReference>
<evidence type="ECO:0000256" key="2">
    <source>
        <dbReference type="ARBA" id="ARBA00022490"/>
    </source>
</evidence>
<feature type="region of interest" description="Disordered" evidence="13">
    <location>
        <begin position="1411"/>
        <end position="1449"/>
    </location>
</feature>
<keyword evidence="4" id="KW-0808">Transferase</keyword>
<evidence type="ECO:0000313" key="18">
    <source>
        <dbReference type="Ensembl" id="ENSGWIP00000038518.1"/>
    </source>
</evidence>
<dbReference type="PROSITE" id="PS50089">
    <property type="entry name" value="ZF_RING_2"/>
    <property type="match status" value="1"/>
</dbReference>
<dbReference type="PANTHER" id="PTHR22771:SF4">
    <property type="entry name" value="CULLIN 7-RELATED"/>
    <property type="match status" value="1"/>
</dbReference>
<keyword evidence="9" id="KW-0862">Zinc</keyword>
<dbReference type="InterPro" id="IPR036388">
    <property type="entry name" value="WH-like_DNA-bd_sf"/>
</dbReference>
<dbReference type="SUPFAM" id="SSF48371">
    <property type="entry name" value="ARM repeat"/>
    <property type="match status" value="1"/>
</dbReference>
<evidence type="ECO:0000256" key="5">
    <source>
        <dbReference type="ARBA" id="ARBA00022723"/>
    </source>
</evidence>
<dbReference type="InterPro" id="IPR044066">
    <property type="entry name" value="TRIAD_supradom"/>
</dbReference>
<dbReference type="SUPFAM" id="SSF63748">
    <property type="entry name" value="Tudor/PWWP/MBT"/>
    <property type="match status" value="1"/>
</dbReference>
<dbReference type="PROSITE" id="PS51284">
    <property type="entry name" value="DOC"/>
    <property type="match status" value="1"/>
</dbReference>
<keyword evidence="3" id="KW-1017">Isopeptide bond</keyword>
<evidence type="ECO:0000256" key="10">
    <source>
        <dbReference type="ARBA" id="ARBA00022843"/>
    </source>
</evidence>
<dbReference type="InterPro" id="IPR002867">
    <property type="entry name" value="IBR_dom"/>
</dbReference>
<dbReference type="InterPro" id="IPR059120">
    <property type="entry name" value="Cullin-like_AB"/>
</dbReference>
<evidence type="ECO:0000256" key="1">
    <source>
        <dbReference type="ARBA" id="ARBA00004496"/>
    </source>
</evidence>
<gene>
    <name evidence="18" type="primary">cul9</name>
</gene>
<feature type="compositionally biased region" description="Low complexity" evidence="13">
    <location>
        <begin position="2415"/>
        <end position="2426"/>
    </location>
</feature>
<dbReference type="Proteomes" id="UP000694680">
    <property type="component" value="Chromosome 15"/>
</dbReference>
<evidence type="ECO:0000256" key="12">
    <source>
        <dbReference type="PROSITE-ProRule" id="PRU00330"/>
    </source>
</evidence>
<sequence length="2479" mass="279470">MELRNGNLLVTLAPGLQAFPEELIRQRRTYDGQTEYLIRWSLVTVNQSSGGVTHEVGGTLGGASSSALVESKAENVLMWMSMEDVLANCPALLGKRKLDSQRPLQDEHQQLPADAELSDMKQDVRNLVRRARKQMEKKNDFSINIMHTIHVLSAYASIGALVSVFKEAGALDLLMELLYNQETLARRSAGRMLRALASHDAGSRAYVLLSLSQQDGIEQHMDFDNRYTLLELFAETTSTEEHGVNFEGIHLPQIPGKLLFSLVKRYLCVTSLMDKLSSAEEEPVCSPSPSAQQAELQQLQREFDFTMAMANLISELVRVLGWDRNRRPEAEQPPQQRSIFQRCRKAPPTITASVITTSSASPKKKTSGFKTRSDFASRAAYVEYVQDNLKGGMTVRMLEDYEEVRAGDQGEYRYSNDGSPPVQVYWSSLSRTYWVHWDMLEIVSSSKQAEKEEKTSLSSALRLCEVSQVFKPPGGLYSLPYLFEDERVEPVVLSRADWWELLFFIRKLETYQQQEVKELLHKNLPEQDVSDCSLIGCSVPGGVAYRLLCYLKQKLPSACVNELLCSHTYKMYYLRGRAIVEEAKPFATGANHRAAPGLLCKKAKTEEEGMEEDIHDQTDDETEEENHNKHKDVECEGDFLSEDLSRFPGDMEDRIKAFNSLRVQGRRSLLEKLGEVVDVLRSGASSEQQLPAVLFLSRLLQDKTSQDRNTRIASAHGLRDRVLKLLVELLTSTPDVVVATLRVTYLLMLRYDWRVSFATEGGVKAVLSCMRQFSSDASVQQMALATLKVVTGAGKHDLGGGSSSDMAALSESNVQMMLEIFASIGSASSDGCRGLLGTIPAAIDLLLQGRGSVRNGLLVVMALVSNHQSLAQQLVSCDVISVLRKCVKLSSSESMLAIIALSHISRVHKDAQDLDLQHSELQMLVVSLKEVTANKDVIHTLEQLLCDDNTHLEDCTLVTHNKETFQDLLRLMEQHRTDRAVQLSILRILHRFLDHYEDDELPWHESIEPILASVVAFITDKEVVQLLLRFLYRLASLNKDCAVVMSRLGAKEVLIKVQDKHSSMLLLSELRDSVNDCDKYANLYKKMTTSVLAGCIQMVLGQIEEHRRSHQPINIPFFDVFLRNLCQGSSVELKEDKCWEKVEVSSNHHRANKLTDRNPKTYWESNGCTGSHFINLHMHKGVVIRQLAVLVSSEDSSYMPARILVLGGDDATNINTELNTVNVTPSSSRVVLLENMTRFWSIIQIRIKRCQQGGIDTRVHGFEVLGPKPTFWPVFKEQLCCRTYLFYSTKAHTWSQEVLQDHNQLFTLFNKLNNALKHEQMFADRFLSDVEAAEALGQTCWEALILPIVHNITHTESGAVSPLSWLLSEYLKNAESSRRCRGRAAVFNSRVRRLTHLLVHVDTSRECGVELRAPPRSSGLNGSKDQKNAKDGKIKESSSSSSSSSSSGARAKEKCSSIADIALCWKEVVTGQVKTFLGVSSAQVDFVQLYVQLYERLKQSTEELFGQHVSMVVALRQGFSSALLQLSVCSATHVSERFAHYIDHMIQSSRAGSDGSTLQRLQMFLEPTLFLSGLELANSFEHFYRMYLADRLLSEGNQWLETSVVENISSCFPSHFPQQMLKNFRESEELQQDFHLYRLQQLDQHLHYHQDQDQGMDCSQEDEDQEEVHVLVLSPRCWAVSSLCFLEEPHKHLPDGLSSYLDQFTSFYCHGQRMCDVVVKPRRLQWTWLGHAELMFGSWTLKVSTLQMFILLKLNHTKEVSVKELLQQSGLSSEFLLHALQPLTATGGPITCSTPDHMTQGVLWVNQQVVAQSAAGPALTVRLLPDQTYLKEDEDVSGLLERKRNYIYCVIVNMMKQHKQLHIDNLLYKVMESCQKAEGVALSCSSSDVLSCILHIISRGCICRNEDNPHILEFVPDETTSPHKGLAQLCFSNSVPPGQFADGVVMSSARTMTQEEVSELMQNTVKQVSGTLGLDLDWTQHLLIHCQWNVDLLVQSYTDDPHTLITAAGLQCEPQLSPAHTCPVCLSPRTDTETVQSLSCMHYCCKACWQEYLTLRIEQNLMSCNCPITDCQAQPTSHFFLSVLEDRDTVAKYQSALLRGFVQSCSNLAWCTNPQGCDRILCQNGPGTSGTCSQCCWESCFSCSFPQGHCPASCSLMSQWMDDGGFYEGMSLEAQSKHLAKLISKRCPNCTAQIEKNEGCLHMKCAKCNHGFCWRCLKPWKPSHKDYYNCSAMVSKAARQDKKFQDYNERCTFHHQAKDFAIALENRVGSINEALQMKSLTFVIDACKALAQARKVLAYACVYCYYNQETEKMDVMEQQTEVLELHTNALQILLEVTLLQCTDLASCVRLLKPEHLKTGLELIRRIQERLQGILLHSTQDFRVGCQTKTDQEPESPHSSNTHLDPTGSKPDQAVDSGDNNNNNNQEGGDEAEDDGDDEYDDEYVPEWHEDYDEDDIEDDDFFSDDYESENPEYDFNPFD</sequence>
<evidence type="ECO:0000256" key="8">
    <source>
        <dbReference type="ARBA" id="ARBA00022786"/>
    </source>
</evidence>
<comment type="similarity">
    <text evidence="12">Belongs to the cullin family.</text>
</comment>
<evidence type="ECO:0000256" key="13">
    <source>
        <dbReference type="SAM" id="MobiDB-lite"/>
    </source>
</evidence>
<dbReference type="GO" id="GO:0016740">
    <property type="term" value="F:transferase activity"/>
    <property type="evidence" value="ECO:0007669"/>
    <property type="project" value="UniProtKB-KW"/>
</dbReference>
<evidence type="ECO:0000256" key="6">
    <source>
        <dbReference type="ARBA" id="ARBA00022737"/>
    </source>
</evidence>
<evidence type="ECO:0000259" key="14">
    <source>
        <dbReference type="PROSITE" id="PS50069"/>
    </source>
</evidence>
<evidence type="ECO:0000259" key="15">
    <source>
        <dbReference type="PROSITE" id="PS50089"/>
    </source>
</evidence>
<keyword evidence="7 11" id="KW-0863">Zinc-finger</keyword>
<dbReference type="Gene3D" id="3.30.40.10">
    <property type="entry name" value="Zinc/RING finger domain, C3HC4 (zinc finger)"/>
    <property type="match status" value="1"/>
</dbReference>
<dbReference type="OrthoDB" id="1431934at2759"/>
<dbReference type="GO" id="GO:0008270">
    <property type="term" value="F:zinc ion binding"/>
    <property type="evidence" value="ECO:0007669"/>
    <property type="project" value="UniProtKB-KW"/>
</dbReference>
<reference evidence="18" key="1">
    <citation type="submission" date="2020-06" db="EMBL/GenBank/DDBJ databases">
        <authorList>
            <consortium name="Wellcome Sanger Institute Data Sharing"/>
        </authorList>
    </citation>
    <scope>NUCLEOTIDE SEQUENCE [LARGE SCALE GENOMIC DNA]</scope>
</reference>
<dbReference type="InterPro" id="IPR008979">
    <property type="entry name" value="Galactose-bd-like_sf"/>
</dbReference>
<evidence type="ECO:0000259" key="16">
    <source>
        <dbReference type="PROSITE" id="PS51284"/>
    </source>
</evidence>
<evidence type="ECO:0000256" key="4">
    <source>
        <dbReference type="ARBA" id="ARBA00022679"/>
    </source>
</evidence>
<dbReference type="InterPro" id="IPR055486">
    <property type="entry name" value="CUL7/CUL9_N"/>
</dbReference>
<feature type="domain" description="DOC" evidence="16">
    <location>
        <begin position="1112"/>
        <end position="1291"/>
    </location>
</feature>
<dbReference type="InterPro" id="IPR004939">
    <property type="entry name" value="APC_su10/DOC_dom"/>
</dbReference>
<evidence type="ECO:0008006" key="20">
    <source>
        <dbReference type="Google" id="ProtNLM"/>
    </source>
</evidence>
<dbReference type="InterPro" id="IPR017907">
    <property type="entry name" value="Znf_RING_CS"/>
</dbReference>
<dbReference type="CTD" id="23113"/>
<dbReference type="InterPro" id="IPR036317">
    <property type="entry name" value="Cullin_homology_sf"/>
</dbReference>
<dbReference type="Gene3D" id="1.20.120.1750">
    <property type="match status" value="1"/>
</dbReference>
<dbReference type="PROSITE" id="PS50069">
    <property type="entry name" value="CULLIN_2"/>
    <property type="match status" value="1"/>
</dbReference>
<dbReference type="SUPFAM" id="SSF49785">
    <property type="entry name" value="Galactose-binding domain-like"/>
    <property type="match status" value="1"/>
</dbReference>
<dbReference type="InterPro" id="IPR014722">
    <property type="entry name" value="Rib_uL2_dom2"/>
</dbReference>
<name>A0A8C5H149_GOUWI</name>
<evidence type="ECO:0000256" key="11">
    <source>
        <dbReference type="PROSITE-ProRule" id="PRU00175"/>
    </source>
</evidence>